<dbReference type="CDD" id="cd10787">
    <property type="entry name" value="LamB_YcsF_like"/>
    <property type="match status" value="1"/>
</dbReference>
<dbReference type="InterPro" id="IPR005501">
    <property type="entry name" value="LamB/YcsF/PxpA-like"/>
</dbReference>
<evidence type="ECO:0000313" key="2">
    <source>
        <dbReference type="EMBL" id="ANK62142.1"/>
    </source>
</evidence>
<dbReference type="RefSeq" id="WP_068281234.1">
    <property type="nucleotide sequence ID" value="NZ_CP014873.1"/>
</dbReference>
<dbReference type="GO" id="GO:0005524">
    <property type="term" value="F:ATP binding"/>
    <property type="evidence" value="ECO:0007669"/>
    <property type="project" value="UniProtKB-UniRule"/>
</dbReference>
<proteinExistence type="inferred from homology"/>
<dbReference type="Gene3D" id="3.20.20.370">
    <property type="entry name" value="Glycoside hydrolase/deacetylase"/>
    <property type="match status" value="1"/>
</dbReference>
<dbReference type="Proteomes" id="UP000078582">
    <property type="component" value="Chromosome"/>
</dbReference>
<accession>A0A192H1M7</accession>
<keyword evidence="1" id="KW-0067">ATP-binding</keyword>
<dbReference type="EMBL" id="CP014873">
    <property type="protein sequence ID" value="ANK62142.1"/>
    <property type="molecule type" value="Genomic_DNA"/>
</dbReference>
<dbReference type="NCBIfam" id="NF003816">
    <property type="entry name" value="PRK05406.1-5"/>
    <property type="match status" value="1"/>
</dbReference>
<keyword evidence="1" id="KW-0378">Hydrolase</keyword>
<comment type="function">
    <text evidence="1">Catalyzes the cleavage of 5-oxoproline to form L-glutamate coupled to the hydrolysis of ATP to ADP and inorganic phosphate.</text>
</comment>
<dbReference type="GeneID" id="42981554"/>
<keyword evidence="3" id="KW-1185">Reference proteome</keyword>
<dbReference type="NCBIfam" id="NF003814">
    <property type="entry name" value="PRK05406.1-3"/>
    <property type="match status" value="1"/>
</dbReference>
<dbReference type="OrthoDB" id="9773478at2"/>
<evidence type="ECO:0000256" key="1">
    <source>
        <dbReference type="HAMAP-Rule" id="MF_00691"/>
    </source>
</evidence>
<dbReference type="AlphaFoldDB" id="A0A192H1M7"/>
<dbReference type="EC" id="3.5.2.9" evidence="1"/>
<dbReference type="Pfam" id="PF03746">
    <property type="entry name" value="LamB_YcsF"/>
    <property type="match status" value="1"/>
</dbReference>
<organism evidence="2 3">
    <name type="scientific">Loigolactobacillus backii</name>
    <dbReference type="NCBI Taxonomy" id="375175"/>
    <lineage>
        <taxon>Bacteria</taxon>
        <taxon>Bacillati</taxon>
        <taxon>Bacillota</taxon>
        <taxon>Bacilli</taxon>
        <taxon>Lactobacillales</taxon>
        <taxon>Lactobacillaceae</taxon>
        <taxon>Loigolactobacillus</taxon>
    </lineage>
</organism>
<dbReference type="HAMAP" id="MF_00691">
    <property type="entry name" value="PxpA"/>
    <property type="match status" value="1"/>
</dbReference>
<dbReference type="GO" id="GO:0017168">
    <property type="term" value="F:5-oxoprolinase (ATP-hydrolyzing) activity"/>
    <property type="evidence" value="ECO:0007669"/>
    <property type="project" value="UniProtKB-UniRule"/>
</dbReference>
<dbReference type="SUPFAM" id="SSF88713">
    <property type="entry name" value="Glycoside hydrolase/deacetylase"/>
    <property type="match status" value="1"/>
</dbReference>
<name>A0A192H1M7_9LACO</name>
<comment type="similarity">
    <text evidence="1">Belongs to the LamB/PxpA family.</text>
</comment>
<comment type="catalytic activity">
    <reaction evidence="1">
        <text>5-oxo-L-proline + ATP + 2 H2O = L-glutamate + ADP + phosphate + H(+)</text>
        <dbReference type="Rhea" id="RHEA:10348"/>
        <dbReference type="ChEBI" id="CHEBI:15377"/>
        <dbReference type="ChEBI" id="CHEBI:15378"/>
        <dbReference type="ChEBI" id="CHEBI:29985"/>
        <dbReference type="ChEBI" id="CHEBI:30616"/>
        <dbReference type="ChEBI" id="CHEBI:43474"/>
        <dbReference type="ChEBI" id="CHEBI:58402"/>
        <dbReference type="ChEBI" id="CHEBI:456216"/>
        <dbReference type="EC" id="3.5.2.9"/>
    </reaction>
</comment>
<dbReference type="PANTHER" id="PTHR30292:SF0">
    <property type="entry name" value="5-OXOPROLINASE SUBUNIT A"/>
    <property type="match status" value="1"/>
</dbReference>
<dbReference type="GO" id="GO:0005975">
    <property type="term" value="P:carbohydrate metabolic process"/>
    <property type="evidence" value="ECO:0007669"/>
    <property type="project" value="InterPro"/>
</dbReference>
<protein>
    <recommendedName>
        <fullName evidence="1">5-oxoprolinase subunit A</fullName>
        <shortName evidence="1">5-OPase subunit A</shortName>
        <ecNumber evidence="1">3.5.2.9</ecNumber>
    </recommendedName>
    <alternativeName>
        <fullName evidence="1">5-oxoprolinase (ATP-hydrolyzing) subunit A</fullName>
    </alternativeName>
</protein>
<dbReference type="STRING" id="375175.AYR53_04760"/>
<evidence type="ECO:0000313" key="3">
    <source>
        <dbReference type="Proteomes" id="UP000078582"/>
    </source>
</evidence>
<dbReference type="PANTHER" id="PTHR30292">
    <property type="entry name" value="UNCHARACTERIZED PROTEIN YBGL-RELATED"/>
    <property type="match status" value="1"/>
</dbReference>
<reference evidence="2 3" key="1">
    <citation type="submission" date="2016-03" db="EMBL/GenBank/DDBJ databases">
        <title>Pediococcus and Lactobacillus from brewery environment - whole genome sequencing and assembly.</title>
        <authorList>
            <person name="Behr J."/>
            <person name="Geissler A.J."/>
            <person name="Vogel R.F."/>
        </authorList>
    </citation>
    <scope>NUCLEOTIDE SEQUENCE [LARGE SCALE GENOMIC DNA]</scope>
    <source>
        <strain evidence="2 3">TMW 1.1989</strain>
    </source>
</reference>
<dbReference type="InterPro" id="IPR011330">
    <property type="entry name" value="Glyco_hydro/deAcase_b/a-brl"/>
</dbReference>
<gene>
    <name evidence="1" type="primary">pxpA</name>
    <name evidence="2" type="ORF">AYR53_04760</name>
</gene>
<keyword evidence="1" id="KW-0547">Nucleotide-binding</keyword>
<sequence length="249" mass="26342">MAKIDLNCDLGESFGRYTLGLDAEVLPYVTSANIACGFHAGDPTVMASTVALAEKNHVALGAHPGLPDLMGFGRRKMQITPAEAKDYVQYQVGALAAFSQTGKLHHVKPHGALYNMAAKDYDLARGICLGIKAVDPTLILFGLANSQLIKAAQDVNLPYAQEIFADRNYLADGSLVPRSQPNAMVTDEETAVKRTIAMIESQSVTAVDGQKIALKPDSVCVHGDGAKAVAFVQKIHAALLAAGIDVKAV</sequence>
<comment type="subunit">
    <text evidence="1">Forms a complex composed of PxpA, PxpB and PxpC.</text>
</comment>